<dbReference type="SUPFAM" id="SSF52540">
    <property type="entry name" value="P-loop containing nucleoside triphosphate hydrolases"/>
    <property type="match status" value="1"/>
</dbReference>
<protein>
    <submittedName>
        <fullName evidence="2">AAA domain containing protein</fullName>
    </submittedName>
</protein>
<organism evidence="2">
    <name type="scientific">uncultured Caudovirales phage</name>
    <dbReference type="NCBI Taxonomy" id="2100421"/>
    <lineage>
        <taxon>Viruses</taxon>
        <taxon>Duplodnaviria</taxon>
        <taxon>Heunggongvirae</taxon>
        <taxon>Uroviricota</taxon>
        <taxon>Caudoviricetes</taxon>
        <taxon>Peduoviridae</taxon>
        <taxon>Maltschvirus</taxon>
        <taxon>Maltschvirus maltsch</taxon>
    </lineage>
</organism>
<evidence type="ECO:0000313" key="2">
    <source>
        <dbReference type="EMBL" id="CAB4142567.1"/>
    </source>
</evidence>
<name>A0A6J5M9Z9_9CAUD</name>
<gene>
    <name evidence="2" type="ORF">UFOVP447_16</name>
</gene>
<dbReference type="Pfam" id="PF13521">
    <property type="entry name" value="AAA_28"/>
    <property type="match status" value="1"/>
</dbReference>
<evidence type="ECO:0000259" key="1">
    <source>
        <dbReference type="Pfam" id="PF13521"/>
    </source>
</evidence>
<accession>A0A6J5M9Z9</accession>
<proteinExistence type="predicted"/>
<dbReference type="EMBL" id="LR796423">
    <property type="protein sequence ID" value="CAB4142567.1"/>
    <property type="molecule type" value="Genomic_DNA"/>
</dbReference>
<reference evidence="2" key="1">
    <citation type="submission" date="2020-04" db="EMBL/GenBank/DDBJ databases">
        <authorList>
            <person name="Chiriac C."/>
            <person name="Salcher M."/>
            <person name="Ghai R."/>
            <person name="Kavagutti S V."/>
        </authorList>
    </citation>
    <scope>NUCLEOTIDE SEQUENCE</scope>
</reference>
<dbReference type="InterPro" id="IPR027417">
    <property type="entry name" value="P-loop_NTPase"/>
</dbReference>
<sequence length="178" mass="20317">MKIGISGAQSVGKTTLLNALRSEKCFWGYSIRNEVTRSVKALGININESGSDISQQLIMKEHIYNLVMFDNMITDRTSLDGLVYTKWLYDKGKVTEECYLEVIDVFKKTVGMYDYLFYIAPEFPIEDDGVRSVSEQWQNEIVDIFEGTILDFGFKVVRVSGSVRERVNTILKTIGEIE</sequence>
<dbReference type="InterPro" id="IPR038727">
    <property type="entry name" value="NadR/Ttd14_AAA_dom"/>
</dbReference>
<feature type="domain" description="NadR/Ttd14 AAA" evidence="1">
    <location>
        <begin position="2"/>
        <end position="166"/>
    </location>
</feature>
<dbReference type="Gene3D" id="3.40.50.300">
    <property type="entry name" value="P-loop containing nucleotide triphosphate hydrolases"/>
    <property type="match status" value="1"/>
</dbReference>